<protein>
    <submittedName>
        <fullName evidence="1">K+-transporting ATPase, A chain</fullName>
    </submittedName>
</protein>
<reference evidence="2" key="1">
    <citation type="journal article" date="2017" name="Environ. Microbiol. Rep.">
        <title>Genetic Diversity of Marine Anaerobic Ammonium-Oxidizing Bacteria as Revealed by Genomic and Proteomic Analyses of 'Candidatus Scalindua japonica'.</title>
        <authorList>
            <person name="Oshiki M."/>
            <person name="Mizuto K."/>
            <person name="Kimura Z."/>
            <person name="Kindaichi T."/>
            <person name="Satoh H."/>
            <person name="Okabe S."/>
        </authorList>
    </citation>
    <scope>NUCLEOTIDE SEQUENCE [LARGE SCALE GENOMIC DNA]</scope>
    <source>
        <strain evidence="2">husup-a2</strain>
    </source>
</reference>
<evidence type="ECO:0000313" key="1">
    <source>
        <dbReference type="EMBL" id="GAX60751.1"/>
    </source>
</evidence>
<accession>A0A286TY61</accession>
<sequence>MRNLDATNGIRVNATNNEETNAEHIDTPKSCIKTPILDFERNTSGIKTHMVVAVAAMIATPTSLLPKTAASLKLRHLSCLCLKMFSRTTTAGSTIIPIASINPVSEIMFRVTPEPTNLLIRNIRQNVHNTEIGIAAVINNALLTL</sequence>
<comment type="caution">
    <text evidence="1">The sequence shown here is derived from an EMBL/GenBank/DDBJ whole genome shotgun (WGS) entry which is preliminary data.</text>
</comment>
<evidence type="ECO:0000313" key="2">
    <source>
        <dbReference type="Proteomes" id="UP000218542"/>
    </source>
</evidence>
<organism evidence="1 2">
    <name type="scientific">Candidatus Scalindua japonica</name>
    <dbReference type="NCBI Taxonomy" id="1284222"/>
    <lineage>
        <taxon>Bacteria</taxon>
        <taxon>Pseudomonadati</taxon>
        <taxon>Planctomycetota</taxon>
        <taxon>Candidatus Brocadiia</taxon>
        <taxon>Candidatus Brocadiales</taxon>
        <taxon>Candidatus Scalinduaceae</taxon>
        <taxon>Candidatus Scalindua</taxon>
    </lineage>
</organism>
<dbReference type="Proteomes" id="UP000218542">
    <property type="component" value="Unassembled WGS sequence"/>
</dbReference>
<dbReference type="AlphaFoldDB" id="A0A286TY61"/>
<gene>
    <name evidence="1" type="ORF">SCALIN_C14_0014</name>
</gene>
<name>A0A286TY61_9BACT</name>
<keyword evidence="2" id="KW-1185">Reference proteome</keyword>
<dbReference type="EMBL" id="BAOS01000014">
    <property type="protein sequence ID" value="GAX60751.1"/>
    <property type="molecule type" value="Genomic_DNA"/>
</dbReference>
<proteinExistence type="predicted"/>